<comment type="caution">
    <text evidence="1">The sequence shown here is derived from an EMBL/GenBank/DDBJ whole genome shotgun (WGS) entry which is preliminary data.</text>
</comment>
<dbReference type="Proteomes" id="UP001420932">
    <property type="component" value="Unassembled WGS sequence"/>
</dbReference>
<proteinExistence type="predicted"/>
<name>A0AAP0NSS0_9MAGN</name>
<evidence type="ECO:0000313" key="1">
    <source>
        <dbReference type="EMBL" id="KAK9115196.1"/>
    </source>
</evidence>
<accession>A0AAP0NSS0</accession>
<dbReference type="AlphaFoldDB" id="A0AAP0NSS0"/>
<protein>
    <submittedName>
        <fullName evidence="1">Uncharacterized protein</fullName>
    </submittedName>
</protein>
<dbReference type="EMBL" id="JBBNAF010000009">
    <property type="protein sequence ID" value="KAK9115196.1"/>
    <property type="molecule type" value="Genomic_DNA"/>
</dbReference>
<evidence type="ECO:0000313" key="2">
    <source>
        <dbReference type="Proteomes" id="UP001420932"/>
    </source>
</evidence>
<keyword evidence="2" id="KW-1185">Reference proteome</keyword>
<sequence length="172" mass="18653">MECCVCLHGFEAEKEVRGLDRKHFFHREVLERQQHVTPLDILAHKAIPVRLGIQTCTDLDGRLEKWLNGDKGRRGRYQTEQRRSRRGCAAVDLVSTVDCDGDGGVRSTFFMRQGGSGGSGGSDSSGGCGGSGGAVVVAGWCSDISGPRTAERDAATLVMQQMKLVMQQVQRG</sequence>
<reference evidence="1 2" key="1">
    <citation type="submission" date="2024-01" db="EMBL/GenBank/DDBJ databases">
        <title>Genome assemblies of Stephania.</title>
        <authorList>
            <person name="Yang L."/>
        </authorList>
    </citation>
    <scope>NUCLEOTIDE SEQUENCE [LARGE SCALE GENOMIC DNA]</scope>
    <source>
        <strain evidence="1">YNDBR</strain>
        <tissue evidence="1">Leaf</tissue>
    </source>
</reference>
<organism evidence="1 2">
    <name type="scientific">Stephania yunnanensis</name>
    <dbReference type="NCBI Taxonomy" id="152371"/>
    <lineage>
        <taxon>Eukaryota</taxon>
        <taxon>Viridiplantae</taxon>
        <taxon>Streptophyta</taxon>
        <taxon>Embryophyta</taxon>
        <taxon>Tracheophyta</taxon>
        <taxon>Spermatophyta</taxon>
        <taxon>Magnoliopsida</taxon>
        <taxon>Ranunculales</taxon>
        <taxon>Menispermaceae</taxon>
        <taxon>Menispermoideae</taxon>
        <taxon>Cissampelideae</taxon>
        <taxon>Stephania</taxon>
    </lineage>
</organism>
<gene>
    <name evidence="1" type="ORF">Syun_021993</name>
</gene>